<dbReference type="RefSeq" id="WP_091180711.1">
    <property type="nucleotide sequence ID" value="NZ_FNRY01000001.1"/>
</dbReference>
<reference evidence="1 2" key="1">
    <citation type="submission" date="2016-10" db="EMBL/GenBank/DDBJ databases">
        <authorList>
            <person name="de Groot N.N."/>
        </authorList>
    </citation>
    <scope>NUCLEOTIDE SEQUENCE [LARGE SCALE GENOMIC DNA]</scope>
    <source>
        <strain evidence="1 2">DSM 21799</strain>
    </source>
</reference>
<dbReference type="OrthoDB" id="4965902at2"/>
<dbReference type="Proteomes" id="UP000199183">
    <property type="component" value="Unassembled WGS sequence"/>
</dbReference>
<accession>A0A1H4K4U0</accession>
<dbReference type="EMBL" id="FNRY01000001">
    <property type="protein sequence ID" value="SEB52922.1"/>
    <property type="molecule type" value="Genomic_DNA"/>
</dbReference>
<proteinExistence type="predicted"/>
<dbReference type="STRING" id="640635.SAMN04489806_0991"/>
<sequence length="201" mass="22531">MSEQNELDGQLVRWLLTQPLEELEAEEESELPRPRVSLTASEYYGLARGFPIEVHLPDGKRMLITLGRNPDVATLEHPTRGSWFSAVGPVFSEHQLADWLELSSAELQSLVDARRVLTVTGLDETEPHCPIFQFAPDKSLLPRLPELYPILENIGGPWDIALWLNSPYSGYGRLSAVQMLRLGHGDLVIAHAKRDATRSRA</sequence>
<organism evidence="1 2">
    <name type="scientific">Paramicrobacterium humi</name>
    <dbReference type="NCBI Taxonomy" id="640635"/>
    <lineage>
        <taxon>Bacteria</taxon>
        <taxon>Bacillati</taxon>
        <taxon>Actinomycetota</taxon>
        <taxon>Actinomycetes</taxon>
        <taxon>Micrococcales</taxon>
        <taxon>Microbacteriaceae</taxon>
        <taxon>Paramicrobacterium</taxon>
    </lineage>
</organism>
<gene>
    <name evidence="1" type="ORF">SAMN04489806_0991</name>
</gene>
<evidence type="ECO:0000313" key="1">
    <source>
        <dbReference type="EMBL" id="SEB52922.1"/>
    </source>
</evidence>
<dbReference type="AlphaFoldDB" id="A0A1H4K4U0"/>
<protein>
    <submittedName>
        <fullName evidence="1">Uncharacterized protein</fullName>
    </submittedName>
</protein>
<keyword evidence="2" id="KW-1185">Reference proteome</keyword>
<name>A0A1H4K4U0_9MICO</name>
<evidence type="ECO:0000313" key="2">
    <source>
        <dbReference type="Proteomes" id="UP000199183"/>
    </source>
</evidence>